<accession>A0A2V5I0S8</accession>
<sequence>MRFCIGRGICICPLDRGYRVSLQVYSSIRMNGRWASQVRRVDTTSTTSTTLQHRSAPQHSPCLLSGSSSAHRSRLGMSRVVPVCMSHARTDGLVLQDAAVETKSLRGGIGVRNSSSAPLVIHPSVRSGK</sequence>
<organism evidence="2 3">
    <name type="scientific">Aspergillus indologenus CBS 114.80</name>
    <dbReference type="NCBI Taxonomy" id="1450541"/>
    <lineage>
        <taxon>Eukaryota</taxon>
        <taxon>Fungi</taxon>
        <taxon>Dikarya</taxon>
        <taxon>Ascomycota</taxon>
        <taxon>Pezizomycotina</taxon>
        <taxon>Eurotiomycetes</taxon>
        <taxon>Eurotiomycetidae</taxon>
        <taxon>Eurotiales</taxon>
        <taxon>Aspergillaceae</taxon>
        <taxon>Aspergillus</taxon>
        <taxon>Aspergillus subgen. Circumdati</taxon>
    </lineage>
</organism>
<dbReference type="EMBL" id="KZ825528">
    <property type="protein sequence ID" value="PYI29661.1"/>
    <property type="molecule type" value="Genomic_DNA"/>
</dbReference>
<keyword evidence="3" id="KW-1185">Reference proteome</keyword>
<feature type="region of interest" description="Disordered" evidence="1">
    <location>
        <begin position="45"/>
        <end position="69"/>
    </location>
</feature>
<name>A0A2V5I0S8_9EURO</name>
<evidence type="ECO:0000313" key="2">
    <source>
        <dbReference type="EMBL" id="PYI29661.1"/>
    </source>
</evidence>
<reference evidence="2 3" key="1">
    <citation type="submission" date="2018-02" db="EMBL/GenBank/DDBJ databases">
        <title>The genomes of Aspergillus section Nigri reveals drivers in fungal speciation.</title>
        <authorList>
            <consortium name="DOE Joint Genome Institute"/>
            <person name="Vesth T.C."/>
            <person name="Nybo J."/>
            <person name="Theobald S."/>
            <person name="Brandl J."/>
            <person name="Frisvad J.C."/>
            <person name="Nielsen K.F."/>
            <person name="Lyhne E.K."/>
            <person name="Kogle M.E."/>
            <person name="Kuo A."/>
            <person name="Riley R."/>
            <person name="Clum A."/>
            <person name="Nolan M."/>
            <person name="Lipzen A."/>
            <person name="Salamov A."/>
            <person name="Henrissat B."/>
            <person name="Wiebenga A."/>
            <person name="De vries R.P."/>
            <person name="Grigoriev I.V."/>
            <person name="Mortensen U.H."/>
            <person name="Andersen M.R."/>
            <person name="Baker S.E."/>
        </authorList>
    </citation>
    <scope>NUCLEOTIDE SEQUENCE [LARGE SCALE GENOMIC DNA]</scope>
    <source>
        <strain evidence="2 3">CBS 114.80</strain>
    </source>
</reference>
<evidence type="ECO:0000256" key="1">
    <source>
        <dbReference type="SAM" id="MobiDB-lite"/>
    </source>
</evidence>
<proteinExistence type="predicted"/>
<gene>
    <name evidence="2" type="ORF">BP00DRAFT_228191</name>
</gene>
<dbReference type="AlphaFoldDB" id="A0A2V5I0S8"/>
<evidence type="ECO:0000313" key="3">
    <source>
        <dbReference type="Proteomes" id="UP000248817"/>
    </source>
</evidence>
<protein>
    <submittedName>
        <fullName evidence="2">Uncharacterized protein</fullName>
    </submittedName>
</protein>
<dbReference type="Proteomes" id="UP000248817">
    <property type="component" value="Unassembled WGS sequence"/>
</dbReference>